<evidence type="ECO:0000313" key="10">
    <source>
        <dbReference type="EMBL" id="SVA31422.1"/>
    </source>
</evidence>
<feature type="domain" description="tRNA-specific 2-thiouridylase MnmA-like C-terminal" evidence="8">
    <location>
        <begin position="278"/>
        <end position="351"/>
    </location>
</feature>
<evidence type="ECO:0000256" key="7">
    <source>
        <dbReference type="ARBA" id="ARBA00023157"/>
    </source>
</evidence>
<dbReference type="InterPro" id="IPR046884">
    <property type="entry name" value="MnmA-like_central"/>
</dbReference>
<evidence type="ECO:0000259" key="9">
    <source>
        <dbReference type="Pfam" id="PF20259"/>
    </source>
</evidence>
<keyword evidence="6" id="KW-0694">RNA-binding</keyword>
<keyword evidence="7" id="KW-1015">Disulfide bond</keyword>
<keyword evidence="5" id="KW-0067">ATP-binding</keyword>
<dbReference type="CDD" id="cd01998">
    <property type="entry name" value="MnmA_TRMU-like"/>
    <property type="match status" value="1"/>
</dbReference>
<dbReference type="InterPro" id="IPR014729">
    <property type="entry name" value="Rossmann-like_a/b/a_fold"/>
</dbReference>
<accession>A0A381UTC1</accession>
<feature type="domain" description="tRNA-specific 2-thiouridylase MnmA-like central" evidence="9">
    <location>
        <begin position="203"/>
        <end position="270"/>
    </location>
</feature>
<feature type="non-terminal residue" evidence="10">
    <location>
        <position position="1"/>
    </location>
</feature>
<dbReference type="Pfam" id="PF20258">
    <property type="entry name" value="tRNA_Me_trans_C"/>
    <property type="match status" value="1"/>
</dbReference>
<dbReference type="PANTHER" id="PTHR11933:SF5">
    <property type="entry name" value="MITOCHONDRIAL TRNA-SPECIFIC 2-THIOURIDYLASE 1"/>
    <property type="match status" value="1"/>
</dbReference>
<dbReference type="InterPro" id="IPR023382">
    <property type="entry name" value="MnmA-like_central_sf"/>
</dbReference>
<evidence type="ECO:0000256" key="2">
    <source>
        <dbReference type="ARBA" id="ARBA00022679"/>
    </source>
</evidence>
<dbReference type="InterPro" id="IPR046885">
    <property type="entry name" value="MnmA-like_C"/>
</dbReference>
<dbReference type="Pfam" id="PF03054">
    <property type="entry name" value="tRNA_Me_trans"/>
    <property type="match status" value="1"/>
</dbReference>
<keyword evidence="4" id="KW-0547">Nucleotide-binding</keyword>
<dbReference type="NCBIfam" id="NF001138">
    <property type="entry name" value="PRK00143.1"/>
    <property type="match status" value="1"/>
</dbReference>
<dbReference type="PANTHER" id="PTHR11933">
    <property type="entry name" value="TRNA 5-METHYLAMINOMETHYL-2-THIOURIDYLATE -METHYLTRANSFERASE"/>
    <property type="match status" value="1"/>
</dbReference>
<dbReference type="SUPFAM" id="SSF52402">
    <property type="entry name" value="Adenine nucleotide alpha hydrolases-like"/>
    <property type="match status" value="1"/>
</dbReference>
<name>A0A381UTC1_9ZZZZ</name>
<evidence type="ECO:0000256" key="4">
    <source>
        <dbReference type="ARBA" id="ARBA00022741"/>
    </source>
</evidence>
<dbReference type="GO" id="GO:0005524">
    <property type="term" value="F:ATP binding"/>
    <property type="evidence" value="ECO:0007669"/>
    <property type="project" value="UniProtKB-KW"/>
</dbReference>
<dbReference type="Pfam" id="PF20259">
    <property type="entry name" value="tRNA_Me_trans_M"/>
    <property type="match status" value="1"/>
</dbReference>
<reference evidence="10" key="1">
    <citation type="submission" date="2018-05" db="EMBL/GenBank/DDBJ databases">
        <authorList>
            <person name="Lanie J.A."/>
            <person name="Ng W.-L."/>
            <person name="Kazmierczak K.M."/>
            <person name="Andrzejewski T.M."/>
            <person name="Davidsen T.M."/>
            <person name="Wayne K.J."/>
            <person name="Tettelin H."/>
            <person name="Glass J.I."/>
            <person name="Rusch D."/>
            <person name="Podicherti R."/>
            <person name="Tsui H.-C.T."/>
            <person name="Winkler M.E."/>
        </authorList>
    </citation>
    <scope>NUCLEOTIDE SEQUENCE</scope>
</reference>
<dbReference type="InterPro" id="IPR004506">
    <property type="entry name" value="MnmA-like"/>
</dbReference>
<evidence type="ECO:0000259" key="8">
    <source>
        <dbReference type="Pfam" id="PF20258"/>
    </source>
</evidence>
<protein>
    <submittedName>
        <fullName evidence="10">Uncharacterized protein</fullName>
    </submittedName>
</protein>
<dbReference type="Gene3D" id="3.40.50.620">
    <property type="entry name" value="HUPs"/>
    <property type="match status" value="1"/>
</dbReference>
<dbReference type="FunFam" id="2.30.30.280:FF:000001">
    <property type="entry name" value="tRNA-specific 2-thiouridylase MnmA"/>
    <property type="match status" value="1"/>
</dbReference>
<evidence type="ECO:0000256" key="5">
    <source>
        <dbReference type="ARBA" id="ARBA00022840"/>
    </source>
</evidence>
<keyword evidence="2" id="KW-0808">Transferase</keyword>
<evidence type="ECO:0000256" key="1">
    <source>
        <dbReference type="ARBA" id="ARBA00022555"/>
    </source>
</evidence>
<proteinExistence type="inferred from homology"/>
<evidence type="ECO:0000256" key="6">
    <source>
        <dbReference type="ARBA" id="ARBA00022884"/>
    </source>
</evidence>
<dbReference type="GO" id="GO:0000049">
    <property type="term" value="F:tRNA binding"/>
    <property type="evidence" value="ECO:0007669"/>
    <property type="project" value="UniProtKB-KW"/>
</dbReference>
<keyword evidence="3" id="KW-0819">tRNA processing</keyword>
<dbReference type="NCBIfam" id="TIGR00420">
    <property type="entry name" value="trmU"/>
    <property type="match status" value="1"/>
</dbReference>
<sequence length="357" mass="39504">VAMSGGVDSSVALLKIVEMGYEAIGVTMKLWEYRDVGGNLLDDSNCCSVGAINNAKLVCDRLNVPHYTLDFTHVFQKSVVDNFADEYLAGRTPNPCVRCNSLVKWDAFVQQADKLGAAYIATGHYAKVHHVNGSSVLKKGKDPLKDQAYVLWGIPAHTLSRTLFPLGDLTKEEVRDIARQNEFETAEIPESMEICFVADNNYKRFLKDYVPEKMSKISAGDIVNESGEVVGEHSGYTDYTIGQRKGLGLSTPEPRYVSNIDPSNNQIKIGKKESLTKDNCKVSDVNWLVDNISFPFDIKAQIRYNSPTIDATITQSENGFSVQFLHPQIAVTPGQSIAFYKDDIVLGGGIIERNIEH</sequence>
<dbReference type="EMBL" id="UINC01007102">
    <property type="protein sequence ID" value="SVA31422.1"/>
    <property type="molecule type" value="Genomic_DNA"/>
</dbReference>
<organism evidence="10">
    <name type="scientific">marine metagenome</name>
    <dbReference type="NCBI Taxonomy" id="408172"/>
    <lineage>
        <taxon>unclassified sequences</taxon>
        <taxon>metagenomes</taxon>
        <taxon>ecological metagenomes</taxon>
    </lineage>
</organism>
<dbReference type="AlphaFoldDB" id="A0A381UTC1"/>
<dbReference type="HAMAP" id="MF_00144">
    <property type="entry name" value="tRNA_thiouridyl_MnmA"/>
    <property type="match status" value="1"/>
</dbReference>
<keyword evidence="1" id="KW-0820">tRNA-binding</keyword>
<evidence type="ECO:0000256" key="3">
    <source>
        <dbReference type="ARBA" id="ARBA00022694"/>
    </source>
</evidence>
<dbReference type="Gene3D" id="2.30.30.280">
    <property type="entry name" value="Adenine nucleotide alpha hydrolases-like domains"/>
    <property type="match status" value="1"/>
</dbReference>
<dbReference type="GO" id="GO:0002143">
    <property type="term" value="P:tRNA wobble position uridine thiolation"/>
    <property type="evidence" value="ECO:0007669"/>
    <property type="project" value="TreeGrafter"/>
</dbReference>
<dbReference type="Gene3D" id="2.40.30.10">
    <property type="entry name" value="Translation factors"/>
    <property type="match status" value="1"/>
</dbReference>
<gene>
    <name evidence="10" type="ORF">METZ01_LOCUS84276</name>
</gene>
<dbReference type="GO" id="GO:0016783">
    <property type="term" value="F:sulfurtransferase activity"/>
    <property type="evidence" value="ECO:0007669"/>
    <property type="project" value="InterPro"/>
</dbReference>